<dbReference type="SUPFAM" id="SSF52540">
    <property type="entry name" value="P-loop containing nucleoside triphosphate hydrolases"/>
    <property type="match status" value="1"/>
</dbReference>
<gene>
    <name evidence="10" type="ORF">M8330_04220</name>
</gene>
<keyword evidence="3" id="KW-0813">Transport</keyword>
<accession>A0A9X2D614</accession>
<comment type="subcellular location">
    <subcellularLocation>
        <location evidence="1">Cell membrane</location>
        <topology evidence="1">Peripheral membrane protein</topology>
    </subcellularLocation>
</comment>
<evidence type="ECO:0000256" key="8">
    <source>
        <dbReference type="ARBA" id="ARBA00023136"/>
    </source>
</evidence>
<dbReference type="InterPro" id="IPR003439">
    <property type="entry name" value="ABC_transporter-like_ATP-bd"/>
</dbReference>
<evidence type="ECO:0000256" key="2">
    <source>
        <dbReference type="ARBA" id="ARBA00005417"/>
    </source>
</evidence>
<organism evidence="10 11">
    <name type="scientific">Nocardioides bruguierae</name>
    <dbReference type="NCBI Taxonomy" id="2945102"/>
    <lineage>
        <taxon>Bacteria</taxon>
        <taxon>Bacillati</taxon>
        <taxon>Actinomycetota</taxon>
        <taxon>Actinomycetes</taxon>
        <taxon>Propionibacteriales</taxon>
        <taxon>Nocardioidaceae</taxon>
        <taxon>Nocardioides</taxon>
    </lineage>
</organism>
<evidence type="ECO:0000256" key="7">
    <source>
        <dbReference type="ARBA" id="ARBA00022970"/>
    </source>
</evidence>
<comment type="similarity">
    <text evidence="2">Belongs to the ABC transporter superfamily.</text>
</comment>
<dbReference type="PANTHER" id="PTHR43166">
    <property type="entry name" value="AMINO ACID IMPORT ATP-BINDING PROTEIN"/>
    <property type="match status" value="1"/>
</dbReference>
<dbReference type="InterPro" id="IPR030679">
    <property type="entry name" value="ABC_ATPase_HisP-typ"/>
</dbReference>
<evidence type="ECO:0000256" key="6">
    <source>
        <dbReference type="ARBA" id="ARBA00022840"/>
    </source>
</evidence>
<keyword evidence="11" id="KW-1185">Reference proteome</keyword>
<keyword evidence="5" id="KW-0547">Nucleotide-binding</keyword>
<evidence type="ECO:0000259" key="9">
    <source>
        <dbReference type="PROSITE" id="PS50893"/>
    </source>
</evidence>
<dbReference type="EMBL" id="JAMOIL010000003">
    <property type="protein sequence ID" value="MCM0619502.1"/>
    <property type="molecule type" value="Genomic_DNA"/>
</dbReference>
<evidence type="ECO:0000256" key="1">
    <source>
        <dbReference type="ARBA" id="ARBA00004202"/>
    </source>
</evidence>
<evidence type="ECO:0000256" key="3">
    <source>
        <dbReference type="ARBA" id="ARBA00022448"/>
    </source>
</evidence>
<evidence type="ECO:0000256" key="4">
    <source>
        <dbReference type="ARBA" id="ARBA00022475"/>
    </source>
</evidence>
<dbReference type="PROSITE" id="PS50893">
    <property type="entry name" value="ABC_TRANSPORTER_2"/>
    <property type="match status" value="1"/>
</dbReference>
<dbReference type="AlphaFoldDB" id="A0A9X2D614"/>
<dbReference type="PIRSF" id="PIRSF039085">
    <property type="entry name" value="ABC_ATPase_HisP"/>
    <property type="match status" value="1"/>
</dbReference>
<dbReference type="Gene3D" id="3.40.50.300">
    <property type="entry name" value="P-loop containing nucleotide triphosphate hydrolases"/>
    <property type="match status" value="1"/>
</dbReference>
<dbReference type="InterPro" id="IPR050086">
    <property type="entry name" value="MetN_ABC_transporter-like"/>
</dbReference>
<dbReference type="InterPro" id="IPR017871">
    <property type="entry name" value="ABC_transporter-like_CS"/>
</dbReference>
<keyword evidence="7" id="KW-0029">Amino-acid transport</keyword>
<dbReference type="CDD" id="cd03262">
    <property type="entry name" value="ABC_HisP_GlnQ"/>
    <property type="match status" value="1"/>
</dbReference>
<dbReference type="InterPro" id="IPR003593">
    <property type="entry name" value="AAA+_ATPase"/>
</dbReference>
<evidence type="ECO:0000313" key="10">
    <source>
        <dbReference type="EMBL" id="MCM0619502.1"/>
    </source>
</evidence>
<keyword evidence="4" id="KW-1003">Cell membrane</keyword>
<dbReference type="GO" id="GO:0015424">
    <property type="term" value="F:ABC-type amino acid transporter activity"/>
    <property type="evidence" value="ECO:0007669"/>
    <property type="project" value="InterPro"/>
</dbReference>
<evidence type="ECO:0000313" key="11">
    <source>
        <dbReference type="Proteomes" id="UP001139485"/>
    </source>
</evidence>
<feature type="domain" description="ABC transporter" evidence="9">
    <location>
        <begin position="2"/>
        <end position="245"/>
    </location>
</feature>
<keyword evidence="6 10" id="KW-0067">ATP-binding</keyword>
<dbReference type="Pfam" id="PF00005">
    <property type="entry name" value="ABC_tran"/>
    <property type="match status" value="1"/>
</dbReference>
<dbReference type="GO" id="GO:0005524">
    <property type="term" value="F:ATP binding"/>
    <property type="evidence" value="ECO:0007669"/>
    <property type="project" value="UniProtKB-KW"/>
</dbReference>
<keyword evidence="8" id="KW-0472">Membrane</keyword>
<proteinExistence type="inferred from homology"/>
<dbReference type="SMART" id="SM00382">
    <property type="entry name" value="AAA"/>
    <property type="match status" value="1"/>
</dbReference>
<dbReference type="GO" id="GO:0016887">
    <property type="term" value="F:ATP hydrolysis activity"/>
    <property type="evidence" value="ECO:0007669"/>
    <property type="project" value="InterPro"/>
</dbReference>
<dbReference type="PANTHER" id="PTHR43166:SF9">
    <property type="entry name" value="GLUTAMATE_ASPARTATE IMPORT ATP-BINDING PROTEIN GLTL"/>
    <property type="match status" value="1"/>
</dbReference>
<name>A0A9X2D614_9ACTN</name>
<reference evidence="10" key="1">
    <citation type="submission" date="2022-05" db="EMBL/GenBank/DDBJ databases">
        <authorList>
            <person name="Tuo L."/>
        </authorList>
    </citation>
    <scope>NUCLEOTIDE SEQUENCE</scope>
    <source>
        <strain evidence="10">BSK12Z-4</strain>
    </source>
</reference>
<dbReference type="Proteomes" id="UP001139485">
    <property type="component" value="Unassembled WGS sequence"/>
</dbReference>
<comment type="caution">
    <text evidence="10">The sequence shown here is derived from an EMBL/GenBank/DDBJ whole genome shotgun (WGS) entry which is preliminary data.</text>
</comment>
<dbReference type="PROSITE" id="PS00211">
    <property type="entry name" value="ABC_TRANSPORTER_1"/>
    <property type="match status" value="1"/>
</dbReference>
<dbReference type="InterPro" id="IPR027417">
    <property type="entry name" value="P-loop_NTPase"/>
</dbReference>
<evidence type="ECO:0000256" key="5">
    <source>
        <dbReference type="ARBA" id="ARBA00022741"/>
    </source>
</evidence>
<dbReference type="GO" id="GO:0005886">
    <property type="term" value="C:plasma membrane"/>
    <property type="evidence" value="ECO:0007669"/>
    <property type="project" value="UniProtKB-SubCell"/>
</dbReference>
<protein>
    <submittedName>
        <fullName evidence="10">Amino acid ABC transporter ATP-binding protein</fullName>
    </submittedName>
</protein>
<sequence>MLVVDSLTKSFGDHTVLRGVDLHLDKGEVVALIGPSGGGKSTLLRCINQLELPTSGQVTLDGTPLVSTRGGAVVAPSAKALLRVRRQIGMVFQSFNLFANMTAEQNIVFAQRAALGTGKDEARERARTLLERVGMGHKAGSHPSQLSGGQQQRVAIARSLALDPRVILFDEPTSAIDPEMRSEVLSVMRELAEAGMTMLVSTHEMGFAKQVSDRTVFLCDGGILEEGPSRSLLEQPTHDRTRQFLRAIAEG</sequence>